<dbReference type="Pfam" id="PF17389">
    <property type="entry name" value="Bac_rhamnosid6H"/>
    <property type="match status" value="1"/>
</dbReference>
<proteinExistence type="predicted"/>
<evidence type="ECO:0000256" key="3">
    <source>
        <dbReference type="ARBA" id="ARBA00022801"/>
    </source>
</evidence>
<dbReference type="InterPro" id="IPR013783">
    <property type="entry name" value="Ig-like_fold"/>
</dbReference>
<comment type="catalytic activity">
    <reaction evidence="1">
        <text>Hydrolysis of terminal non-reducing alpha-L-rhamnose residues in alpha-L-rhamnosides.</text>
        <dbReference type="EC" id="3.2.1.40"/>
    </reaction>
</comment>
<evidence type="ECO:0000259" key="5">
    <source>
        <dbReference type="Pfam" id="PF06439"/>
    </source>
</evidence>
<evidence type="ECO:0000256" key="1">
    <source>
        <dbReference type="ARBA" id="ARBA00001445"/>
    </source>
</evidence>
<dbReference type="EMBL" id="ANOH01000478">
    <property type="protein sequence ID" value="EMI51842.1"/>
    <property type="molecule type" value="Genomic_DNA"/>
</dbReference>
<feature type="domain" description="Alpha-L-rhamnosidase six-hairpin glycosidase" evidence="7">
    <location>
        <begin position="629"/>
        <end position="961"/>
    </location>
</feature>
<dbReference type="Pfam" id="PF17390">
    <property type="entry name" value="Bac_rhamnosid_C"/>
    <property type="match status" value="1"/>
</dbReference>
<keyword evidence="3" id="KW-0378">Hydrolase</keyword>
<evidence type="ECO:0000259" key="7">
    <source>
        <dbReference type="Pfam" id="PF17389"/>
    </source>
</evidence>
<evidence type="ECO:0000313" key="9">
    <source>
        <dbReference type="EMBL" id="EMI51842.1"/>
    </source>
</evidence>
<dbReference type="InterPro" id="IPR013737">
    <property type="entry name" value="Bac_rhamnosid_N"/>
</dbReference>
<dbReference type="SUPFAM" id="SSF48208">
    <property type="entry name" value="Six-hairpin glycosidases"/>
    <property type="match status" value="1"/>
</dbReference>
<protein>
    <recommendedName>
        <fullName evidence="2">alpha-L-rhamnosidase</fullName>
        <ecNumber evidence="2">3.2.1.40</ecNumber>
    </recommendedName>
</protein>
<dbReference type="Gene3D" id="2.60.40.10">
    <property type="entry name" value="Immunoglobulins"/>
    <property type="match status" value="1"/>
</dbReference>
<evidence type="ECO:0000259" key="6">
    <source>
        <dbReference type="Pfam" id="PF08531"/>
    </source>
</evidence>
<dbReference type="InterPro" id="IPR010496">
    <property type="entry name" value="AL/BT2_dom"/>
</dbReference>
<dbReference type="Gene3D" id="2.60.420.10">
    <property type="entry name" value="Maltose phosphorylase, domain 3"/>
    <property type="match status" value="1"/>
</dbReference>
<dbReference type="InterPro" id="IPR035396">
    <property type="entry name" value="Bac_rhamnosid6H"/>
</dbReference>
<dbReference type="InterPro" id="IPR012341">
    <property type="entry name" value="6hp_glycosidase-like_sf"/>
</dbReference>
<keyword evidence="10" id="KW-1185">Reference proteome</keyword>
<evidence type="ECO:0000259" key="8">
    <source>
        <dbReference type="Pfam" id="PF17390"/>
    </source>
</evidence>
<dbReference type="InterPro" id="IPR008979">
    <property type="entry name" value="Galactose-bd-like_sf"/>
</dbReference>
<feature type="domain" description="Alpha-L-rhamnosidase C-terminal" evidence="8">
    <location>
        <begin position="964"/>
        <end position="1038"/>
    </location>
</feature>
<dbReference type="InterPro" id="IPR008928">
    <property type="entry name" value="6-hairpin_glycosidase_sf"/>
</dbReference>
<feature type="domain" description="3-keto-alpha-glucoside-1,2-lyase/3-keto-2-hydroxy-glucal hydratase" evidence="5">
    <location>
        <begin position="1081"/>
        <end position="1277"/>
    </location>
</feature>
<dbReference type="EC" id="3.2.1.40" evidence="2"/>
<evidence type="ECO:0000259" key="4">
    <source>
        <dbReference type="Pfam" id="PF05592"/>
    </source>
</evidence>
<dbReference type="GO" id="GO:0030596">
    <property type="term" value="F:alpha-L-rhamnosidase activity"/>
    <property type="evidence" value="ECO:0007669"/>
    <property type="project" value="UniProtKB-EC"/>
</dbReference>
<gene>
    <name evidence="9" type="ORF">RSSM_06724</name>
</gene>
<dbReference type="Proteomes" id="UP000011885">
    <property type="component" value="Unassembled WGS sequence"/>
</dbReference>
<dbReference type="InterPro" id="IPR008902">
    <property type="entry name" value="Rhamnosid_concanavalin"/>
</dbReference>
<evidence type="ECO:0000256" key="2">
    <source>
        <dbReference type="ARBA" id="ARBA00012652"/>
    </source>
</evidence>
<dbReference type="InterPro" id="IPR016007">
    <property type="entry name" value="Alpha_rhamnosid"/>
</dbReference>
<feature type="domain" description="Alpha-L-rhamnosidase concanavalin-like" evidence="4">
    <location>
        <begin position="519"/>
        <end position="623"/>
    </location>
</feature>
<dbReference type="GO" id="GO:0005975">
    <property type="term" value="P:carbohydrate metabolic process"/>
    <property type="evidence" value="ECO:0007669"/>
    <property type="project" value="InterPro"/>
</dbReference>
<dbReference type="Gene3D" id="2.60.120.560">
    <property type="entry name" value="Exo-inulinase, domain 1"/>
    <property type="match status" value="1"/>
</dbReference>
<evidence type="ECO:0000313" key="10">
    <source>
        <dbReference type="Proteomes" id="UP000011885"/>
    </source>
</evidence>
<reference evidence="9 10" key="1">
    <citation type="journal article" date="2013" name="Mar. Genomics">
        <title>Expression of sulfatases in Rhodopirellula baltica and the diversity of sulfatases in the genus Rhodopirellula.</title>
        <authorList>
            <person name="Wegner C.E."/>
            <person name="Richter-Heitmann T."/>
            <person name="Klindworth A."/>
            <person name="Klockow C."/>
            <person name="Richter M."/>
            <person name="Achstetter T."/>
            <person name="Glockner F.O."/>
            <person name="Harder J."/>
        </authorList>
    </citation>
    <scope>NUCLEOTIDE SEQUENCE [LARGE SCALE GENOMIC DNA]</scope>
    <source>
        <strain evidence="9 10">SM41</strain>
    </source>
</reference>
<dbReference type="Pfam" id="PF25788">
    <property type="entry name" value="Ig_Rha78A_N"/>
    <property type="match status" value="1"/>
</dbReference>
<dbReference type="PANTHER" id="PTHR33307">
    <property type="entry name" value="ALPHA-RHAMNOSIDASE (EUROFUNG)"/>
    <property type="match status" value="1"/>
</dbReference>
<dbReference type="Gene3D" id="2.60.120.260">
    <property type="entry name" value="Galactose-binding domain-like"/>
    <property type="match status" value="2"/>
</dbReference>
<comment type="caution">
    <text evidence="9">The sequence shown here is derived from an EMBL/GenBank/DDBJ whole genome shotgun (WGS) entry which is preliminary data.</text>
</comment>
<dbReference type="PATRIC" id="fig|1263870.3.peg.7132"/>
<accession>M5TRM9</accession>
<dbReference type="InterPro" id="IPR035398">
    <property type="entry name" value="Bac_rhamnosid_C"/>
</dbReference>
<dbReference type="Gene3D" id="1.50.10.10">
    <property type="match status" value="1"/>
</dbReference>
<name>M5TRM9_9BACT</name>
<dbReference type="Pfam" id="PF05592">
    <property type="entry name" value="Bac_rhamnosid"/>
    <property type="match status" value="1"/>
</dbReference>
<sequence length="1335" mass="150175">MLIFLMIQNKLLNSKTQMTATNNRTTKITAILIALSSYVFAANLYAGVCDLRCDYRDKPLAIDHDNPLLSWRLEGDRQGLAQTAYQIQAATVQERFDIPDLWDTGWVEDARSHAIAYEGKPPAAKQRVYWRVRFKDDRGEILPWSEITWFDAGLLTDQDWQGATWISCDREQQDEYGPADVMGDWIAASKYASEADTVTYRHDFSLPNKKVVYAGTWWSHVDEGAISVLVNGTKGLSGPEGPPTVHYKDLGFQMKADNTIVVTLTGAKKSTPISFGMRVVFADGSEQIIGTSGDWVVEIDGESMRAKVVCKYGQRPLGQAKISPHAPLAATWYKKDFNASKEVAAAKLYVCGLGYHEPYLNGTKVGDHVLDPGQTDYERFAHYQTFDISDQVKAGDNAIAVLLGDGWYNNTRMFSHARFRYGKPGLRAYIDIRYTDGTHQQVISDGSWHWKESGLTESSVFRGDYIDYRKWHDEWKTPGTPDGWKPVQKVKPLSPKLVAQDFPPIRIVREIDPVKTWQVGAKTWVVDLGQNISGGIGLQFNEPSGTVIRLRCSEMLAEDNTHLDNVPKSHWNCHAAPQHHRIIADGKPHQWRPYFSYHGFRYAEITGLSKPPSPGQIKGLVVHTDTPVIATFSSSDPLLDRIFQMGVQTHLNNMHSILEDCPHREKCLWGGDLHSSWATGLYTLDSGSFYRQQARLFYTPPMDPLGIPGRIGVGKRSTRKTLDFTWSVSPLFTAWHHYQLSGDLGSAIDHYQEMRDFLRFFEKKSPQLIPHIYRYGDHAPPIGIERTPADPQLIAALNFYAAADRFADLAAALGNPKDAKWSRDLAKHIAKSVVNRYYDEEQNTFGNGTHDSLALSFGIVDASKRPALAASLEKVYRENGKQFDGGFMSYNIYPELTKSGNVDLALEMLRNPEYPGIAQSIRDYDATTIFERFRNDSRSRQLVQSLDHHAMNHPSAWLLNDIAGIQSHPDHPGMRQLLLAPHIPTDLDHASGTLRTSYGTVKSKWKKKGGSVNWQIEIPPNCVAETRLPDPITNLRVNGETVGHTQSFNLKAGQHELEWTASKPVMRFEKTGANAEAPEGFVCVFNGTNLEGWKGGDEWSVEDGALTGVADGTLTANRFIVWQGEPLKNFELQVMVRVSAEGNSGLQYRGKVRPDLGPYRVSGYQCDIVAKQPAYNGMLYEEQGRRILARQGKTVVIDAEGQPWITQSKPAVSFAPDQWHRYRILAEGNHLRHWIDDQKTVDVIDLDESGRALEGVLAVQVHVGPPMKIQFKDFYLKRLPDDLPLVESESSKIPDDAIQVKPQGRLPTNWKPVAYAQRAKLKKRQERLKRNQTKP</sequence>
<dbReference type="SUPFAM" id="SSF49785">
    <property type="entry name" value="Galactose-binding domain-like"/>
    <property type="match status" value="1"/>
</dbReference>
<organism evidence="9 10">
    <name type="scientific">Rhodopirellula sallentina SM41</name>
    <dbReference type="NCBI Taxonomy" id="1263870"/>
    <lineage>
        <taxon>Bacteria</taxon>
        <taxon>Pseudomonadati</taxon>
        <taxon>Planctomycetota</taxon>
        <taxon>Planctomycetia</taxon>
        <taxon>Pirellulales</taxon>
        <taxon>Pirellulaceae</taxon>
        <taxon>Rhodopirellula</taxon>
    </lineage>
</organism>
<dbReference type="PANTHER" id="PTHR33307:SF6">
    <property type="entry name" value="ALPHA-RHAMNOSIDASE (EUROFUNG)-RELATED"/>
    <property type="match status" value="1"/>
</dbReference>
<dbReference type="Pfam" id="PF08531">
    <property type="entry name" value="Bac_rhamnosid_N"/>
    <property type="match status" value="1"/>
</dbReference>
<feature type="domain" description="Bacterial alpha-L-rhamnosidase N-terminal" evidence="6">
    <location>
        <begin position="341"/>
        <end position="508"/>
    </location>
</feature>
<dbReference type="Pfam" id="PF06439">
    <property type="entry name" value="3keto-disac_hyd"/>
    <property type="match status" value="1"/>
</dbReference>